<dbReference type="PROSITE" id="PS00411">
    <property type="entry name" value="KINESIN_MOTOR_1"/>
    <property type="match status" value="1"/>
</dbReference>
<evidence type="ECO:0000259" key="6">
    <source>
        <dbReference type="PROSITE" id="PS50067"/>
    </source>
</evidence>
<dbReference type="PRINTS" id="PR00380">
    <property type="entry name" value="KINESINHEAVY"/>
</dbReference>
<dbReference type="SMART" id="SM00129">
    <property type="entry name" value="KISc"/>
    <property type="match status" value="1"/>
</dbReference>
<evidence type="ECO:0000313" key="8">
    <source>
        <dbReference type="Proteomes" id="UP000322899"/>
    </source>
</evidence>
<feature type="coiled-coil region" evidence="4">
    <location>
        <begin position="631"/>
        <end position="665"/>
    </location>
</feature>
<dbReference type="InterPro" id="IPR019821">
    <property type="entry name" value="Kinesin_motor_CS"/>
</dbReference>
<feature type="region of interest" description="Disordered" evidence="5">
    <location>
        <begin position="864"/>
        <end position="884"/>
    </location>
</feature>
<comment type="caution">
    <text evidence="7">The sequence shown here is derived from an EMBL/GenBank/DDBJ whole genome shotgun (WGS) entry which is preliminary data.</text>
</comment>
<feature type="compositionally biased region" description="Low complexity" evidence="5">
    <location>
        <begin position="864"/>
        <end position="881"/>
    </location>
</feature>
<name>A0A5A8E9X5_CAFRO</name>
<comment type="similarity">
    <text evidence="3">Belongs to the TRAFAC class myosin-kinesin ATPase superfamily. Kinesin family.</text>
</comment>
<feature type="compositionally biased region" description="Low complexity" evidence="5">
    <location>
        <begin position="1085"/>
        <end position="1104"/>
    </location>
</feature>
<feature type="region of interest" description="Disordered" evidence="5">
    <location>
        <begin position="438"/>
        <end position="460"/>
    </location>
</feature>
<organism evidence="7 8">
    <name type="scientific">Cafeteria roenbergensis</name>
    <name type="common">Marine flagellate</name>
    <dbReference type="NCBI Taxonomy" id="33653"/>
    <lineage>
        <taxon>Eukaryota</taxon>
        <taxon>Sar</taxon>
        <taxon>Stramenopiles</taxon>
        <taxon>Bigyra</taxon>
        <taxon>Opalozoa</taxon>
        <taxon>Bicosoecida</taxon>
        <taxon>Cafeteriaceae</taxon>
        <taxon>Cafeteria</taxon>
    </lineage>
</organism>
<feature type="binding site" evidence="3">
    <location>
        <begin position="793"/>
        <end position="800"/>
    </location>
    <ligand>
        <name>ATP</name>
        <dbReference type="ChEBI" id="CHEBI:30616"/>
    </ligand>
</feature>
<dbReference type="EMBL" id="VLTO01000032">
    <property type="protein sequence ID" value="KAA0173497.1"/>
    <property type="molecule type" value="Genomic_DNA"/>
</dbReference>
<feature type="domain" description="Kinesin motor" evidence="6">
    <location>
        <begin position="679"/>
        <end position="1055"/>
    </location>
</feature>
<evidence type="ECO:0000256" key="4">
    <source>
        <dbReference type="SAM" id="Coils"/>
    </source>
</evidence>
<keyword evidence="1 3" id="KW-0547">Nucleotide-binding</keyword>
<evidence type="ECO:0000313" key="7">
    <source>
        <dbReference type="EMBL" id="KAA0173497.1"/>
    </source>
</evidence>
<sequence length="1234" mass="129391">MHGTSSSRGGTSRTAEGKENVGRSRDKTGIPRLGGPASATAALSSTGERSTQSRKRPAADSSLAAKRARGPAGRDASATRGTPSSVRSGRSATSRRAGKRAARGDDGDDDDDDDGSSGADYSAAALPFLHPVAERLLEGPDFTKVLASNPAPKLTDIGIKRHANYATALKKLVGELKSSVVAMCDRRDAALGELASIEGQLRRDKDDMAAKRVAFERQQAELDAARSHQQAQIDSLKASLGAEQAENKVKSEALFNATARVEELEGRMEESDEAMANLHDSLERSTSRVTALEAELADIKAELAEQVEALSESDQRIKEMKAEAEAQAAEAEARLSALRSKSASAAAEQEQRTAELVEQAQEEASAARAEAATLEASLSQLRTVHSEVEARLAEEAAGRRDAEAKATRFEERAGYLQEQIGRMEHSNKEVLDTLRESKADADTRAKEAMDKSERLQGEANDAKGRLAELQTASVRMEGELSAVKGEEARLRSQLSTTDAALQAATKDLEEARASVHRLEGEVKSAAEALDKASSEAAARTASLEERLDEAQGQAASAEENVERLTKELEAAKAALAQLKEEKEAASALARSEAARADSLGGQLAALRDAVGQTQEQQASALVTVTADRDGLRCRLARMEDMERRLNEAEAEAAALRDDVYELQMTRRGLHNKIQDMRGAIRVYVRVRPVLSGDLEAEEKASLKGDGEALRMAMDDVPTAVRCSVDGETLELCANTTRLTKAAVAAENAKAERRAFKFDTVFGPSATQQDVFDDVSMFVQSALDGFQVCLFSYGQTGSGKTHTMQGGAGDGRGLIPRSVEQILKTTREMRRQGWVYTLEASFLEIYNETVRDLLDPAAGSAAKASFSSAGSSSSSSSSSGRSLPIHFDAKTGQADVPGLTKRPVDCTSAIDDVLSTAAASRSVASTSMNAVSSRSHSVFTLHIRGENSHKGVVVRGKLNLCDLAGSERLARSQAEGSRLRETQSINKSLSNLADVFTSLAKNSSHVPFRNSKLTHLLQPCFRGDGKTLMLVSLSPTTASAHESLCSLRFASQVATVQSGQAKKQISASQPGAAAAGAAAGAETAGDLEAAPAPASSASVSATPVRPAAPPSAPSSVASSASTAASARAARSARAGGVRPRPALGASSSSSSSSLARSRLAAGTSSSSSSATRRARPGTAGPSSSSSSSTSRAGSSTSRTGSAARSTVRGRTAAAGAGAGSSTLRGSRLNSSMSRR</sequence>
<dbReference type="GO" id="GO:0008017">
    <property type="term" value="F:microtubule binding"/>
    <property type="evidence" value="ECO:0007669"/>
    <property type="project" value="InterPro"/>
</dbReference>
<feature type="compositionally biased region" description="Low complexity" evidence="5">
    <location>
        <begin position="1112"/>
        <end position="1226"/>
    </location>
</feature>
<dbReference type="Proteomes" id="UP000322899">
    <property type="component" value="Unassembled WGS sequence"/>
</dbReference>
<dbReference type="Pfam" id="PF00225">
    <property type="entry name" value="Kinesin"/>
    <property type="match status" value="1"/>
</dbReference>
<dbReference type="GO" id="GO:0005524">
    <property type="term" value="F:ATP binding"/>
    <property type="evidence" value="ECO:0007669"/>
    <property type="project" value="UniProtKB-UniRule"/>
</dbReference>
<dbReference type="PROSITE" id="PS50067">
    <property type="entry name" value="KINESIN_MOTOR_2"/>
    <property type="match status" value="1"/>
</dbReference>
<dbReference type="InterPro" id="IPR027640">
    <property type="entry name" value="Kinesin-like_fam"/>
</dbReference>
<evidence type="ECO:0000256" key="3">
    <source>
        <dbReference type="PROSITE-ProRule" id="PRU00283"/>
    </source>
</evidence>
<feature type="region of interest" description="Disordered" evidence="5">
    <location>
        <begin position="536"/>
        <end position="558"/>
    </location>
</feature>
<dbReference type="GO" id="GO:0003777">
    <property type="term" value="F:microtubule motor activity"/>
    <property type="evidence" value="ECO:0007669"/>
    <property type="project" value="InterPro"/>
</dbReference>
<accession>A0A5A8E9X5</accession>
<dbReference type="AlphaFoldDB" id="A0A5A8E9X5"/>
<dbReference type="InterPro" id="IPR001752">
    <property type="entry name" value="Kinesin_motor_dom"/>
</dbReference>
<feature type="compositionally biased region" description="Low complexity" evidence="5">
    <location>
        <begin position="1"/>
        <end position="14"/>
    </location>
</feature>
<dbReference type="OrthoDB" id="3176171at2759"/>
<dbReference type="GO" id="GO:0007018">
    <property type="term" value="P:microtubule-based movement"/>
    <property type="evidence" value="ECO:0007669"/>
    <property type="project" value="InterPro"/>
</dbReference>
<evidence type="ECO:0000256" key="2">
    <source>
        <dbReference type="ARBA" id="ARBA00022840"/>
    </source>
</evidence>
<gene>
    <name evidence="7" type="ORF">FNF27_04992</name>
</gene>
<feature type="compositionally biased region" description="Acidic residues" evidence="5">
    <location>
        <begin position="106"/>
        <end position="115"/>
    </location>
</feature>
<dbReference type="InterPro" id="IPR036961">
    <property type="entry name" value="Kinesin_motor_dom_sf"/>
</dbReference>
<dbReference type="InterPro" id="IPR027417">
    <property type="entry name" value="P-loop_NTPase"/>
</dbReference>
<feature type="region of interest" description="Disordered" evidence="5">
    <location>
        <begin position="1"/>
        <end position="122"/>
    </location>
</feature>
<evidence type="ECO:0000256" key="5">
    <source>
        <dbReference type="SAM" id="MobiDB-lite"/>
    </source>
</evidence>
<reference evidence="7 8" key="1">
    <citation type="submission" date="2019-07" db="EMBL/GenBank/DDBJ databases">
        <title>Genomes of Cafeteria roenbergensis.</title>
        <authorList>
            <person name="Fischer M.G."/>
            <person name="Hackl T."/>
            <person name="Roman M."/>
        </authorList>
    </citation>
    <scope>NUCLEOTIDE SEQUENCE [LARGE SCALE GENOMIC DNA]</scope>
    <source>
        <strain evidence="7 8">E4-10P</strain>
    </source>
</reference>
<dbReference type="SUPFAM" id="SSF52540">
    <property type="entry name" value="P-loop containing nucleoside triphosphate hydrolases"/>
    <property type="match status" value="1"/>
</dbReference>
<feature type="region of interest" description="Disordered" evidence="5">
    <location>
        <begin position="1085"/>
        <end position="1234"/>
    </location>
</feature>
<feature type="coiled-coil region" evidence="4">
    <location>
        <begin position="254"/>
        <end position="377"/>
    </location>
</feature>
<proteinExistence type="inferred from homology"/>
<dbReference type="Gene3D" id="3.40.850.10">
    <property type="entry name" value="Kinesin motor domain"/>
    <property type="match status" value="1"/>
</dbReference>
<dbReference type="Gene3D" id="1.10.287.1490">
    <property type="match status" value="1"/>
</dbReference>
<evidence type="ECO:0000256" key="1">
    <source>
        <dbReference type="ARBA" id="ARBA00022741"/>
    </source>
</evidence>
<dbReference type="PANTHER" id="PTHR47972">
    <property type="entry name" value="KINESIN-LIKE PROTEIN KLP-3"/>
    <property type="match status" value="1"/>
</dbReference>
<feature type="compositionally biased region" description="Polar residues" evidence="5">
    <location>
        <begin position="41"/>
        <end position="50"/>
    </location>
</feature>
<feature type="compositionally biased region" description="Low complexity" evidence="5">
    <location>
        <begin position="84"/>
        <end position="95"/>
    </location>
</feature>
<feature type="compositionally biased region" description="Basic and acidic residues" evidence="5">
    <location>
        <begin position="15"/>
        <end position="29"/>
    </location>
</feature>
<keyword evidence="3" id="KW-0505">Motor protein</keyword>
<keyword evidence="4" id="KW-0175">Coiled coil</keyword>
<keyword evidence="2 3" id="KW-0067">ATP-binding</keyword>
<protein>
    <recommendedName>
        <fullName evidence="6">Kinesin motor domain-containing protein</fullName>
    </recommendedName>
</protein>